<keyword evidence="1" id="KW-0812">Transmembrane</keyword>
<organism evidence="2 3">
    <name type="scientific">Gossypium tomentosum</name>
    <name type="common">Hawaiian cotton</name>
    <name type="synonym">Gossypium sandvicense</name>
    <dbReference type="NCBI Taxonomy" id="34277"/>
    <lineage>
        <taxon>Eukaryota</taxon>
        <taxon>Viridiplantae</taxon>
        <taxon>Streptophyta</taxon>
        <taxon>Embryophyta</taxon>
        <taxon>Tracheophyta</taxon>
        <taxon>Spermatophyta</taxon>
        <taxon>Magnoliopsida</taxon>
        <taxon>eudicotyledons</taxon>
        <taxon>Gunneridae</taxon>
        <taxon>Pentapetalae</taxon>
        <taxon>rosids</taxon>
        <taxon>malvids</taxon>
        <taxon>Malvales</taxon>
        <taxon>Malvaceae</taxon>
        <taxon>Malvoideae</taxon>
        <taxon>Gossypium</taxon>
    </lineage>
</organism>
<dbReference type="EMBL" id="CM017621">
    <property type="protein sequence ID" value="TYH94754.1"/>
    <property type="molecule type" value="Genomic_DNA"/>
</dbReference>
<evidence type="ECO:0000256" key="1">
    <source>
        <dbReference type="SAM" id="Phobius"/>
    </source>
</evidence>
<keyword evidence="3" id="KW-1185">Reference proteome</keyword>
<dbReference type="PANTHER" id="PTHR33782:SF13">
    <property type="entry name" value="BY GENSCAN AND GENEFINDER"/>
    <property type="match status" value="1"/>
</dbReference>
<feature type="transmembrane region" description="Helical" evidence="1">
    <location>
        <begin position="47"/>
        <end position="68"/>
    </location>
</feature>
<dbReference type="AlphaFoldDB" id="A0A5D2MUD7"/>
<protein>
    <submittedName>
        <fullName evidence="2">Uncharacterized protein</fullName>
    </submittedName>
</protein>
<name>A0A5D2MUD7_GOSTO</name>
<reference evidence="2 3" key="1">
    <citation type="submission" date="2019-07" db="EMBL/GenBank/DDBJ databases">
        <title>WGS assembly of Gossypium tomentosum.</title>
        <authorList>
            <person name="Chen Z.J."/>
            <person name="Sreedasyam A."/>
            <person name="Ando A."/>
            <person name="Song Q."/>
            <person name="De L."/>
            <person name="Hulse-Kemp A."/>
            <person name="Ding M."/>
            <person name="Ye W."/>
            <person name="Kirkbride R."/>
            <person name="Jenkins J."/>
            <person name="Plott C."/>
            <person name="Lovell J."/>
            <person name="Lin Y.-M."/>
            <person name="Vaughn R."/>
            <person name="Liu B."/>
            <person name="Li W."/>
            <person name="Simpson S."/>
            <person name="Scheffler B."/>
            <person name="Saski C."/>
            <person name="Grover C."/>
            <person name="Hu G."/>
            <person name="Conover J."/>
            <person name="Carlson J."/>
            <person name="Shu S."/>
            <person name="Boston L."/>
            <person name="Williams M."/>
            <person name="Peterson D."/>
            <person name="Mcgee K."/>
            <person name="Jones D."/>
            <person name="Wendel J."/>
            <person name="Stelly D."/>
            <person name="Grimwood J."/>
            <person name="Schmutz J."/>
        </authorList>
    </citation>
    <scope>NUCLEOTIDE SEQUENCE [LARGE SCALE GENOMIC DNA]</scope>
    <source>
        <strain evidence="2">7179.01</strain>
    </source>
</reference>
<proteinExistence type="predicted"/>
<dbReference type="PANTHER" id="PTHR33782">
    <property type="entry name" value="OS01G0121600 PROTEIN"/>
    <property type="match status" value="1"/>
</dbReference>
<evidence type="ECO:0000313" key="3">
    <source>
        <dbReference type="Proteomes" id="UP000322667"/>
    </source>
</evidence>
<accession>A0A5D2MUD7</accession>
<keyword evidence="1" id="KW-0472">Membrane</keyword>
<dbReference type="Proteomes" id="UP000322667">
    <property type="component" value="Chromosome A12"/>
</dbReference>
<sequence length="84" mass="9638">MKIIERNYEPPADWMEWEKQYYTSYNEFICQIVGLLQSYLMNTKPSLALGILALVTIYLQASIIMDLVHLVQAANGILSTIGFH</sequence>
<gene>
    <name evidence="2" type="ORF">ES332_A12G061000v1</name>
</gene>
<evidence type="ECO:0000313" key="2">
    <source>
        <dbReference type="EMBL" id="TYH94754.1"/>
    </source>
</evidence>
<keyword evidence="1" id="KW-1133">Transmembrane helix</keyword>